<keyword evidence="2" id="KW-1185">Reference proteome</keyword>
<gene>
    <name evidence="1" type="ORF">EVG20_g10373</name>
</gene>
<reference evidence="1 2" key="1">
    <citation type="submission" date="2019-02" db="EMBL/GenBank/DDBJ databases">
        <title>Genome sequencing of the rare red list fungi Dentipellis fragilis.</title>
        <authorList>
            <person name="Buettner E."/>
            <person name="Kellner H."/>
        </authorList>
    </citation>
    <scope>NUCLEOTIDE SEQUENCE [LARGE SCALE GENOMIC DNA]</scope>
    <source>
        <strain evidence="1 2">DSM 105465</strain>
    </source>
</reference>
<sequence length="88" mass="9981">MSTHHKTAIREDEPVDLEQQPAFELRLWRITEQESPHATRSVLEGHCRDGEEEGARARAGVYELSAHVERWGITPPASSRPPKTCFTC</sequence>
<dbReference type="AlphaFoldDB" id="A0A4Y9XS34"/>
<evidence type="ECO:0000313" key="1">
    <source>
        <dbReference type="EMBL" id="TFY52855.1"/>
    </source>
</evidence>
<dbReference type="EMBL" id="SEOQ01001240">
    <property type="protein sequence ID" value="TFY52855.1"/>
    <property type="molecule type" value="Genomic_DNA"/>
</dbReference>
<dbReference type="Proteomes" id="UP000298327">
    <property type="component" value="Unassembled WGS sequence"/>
</dbReference>
<comment type="caution">
    <text evidence="1">The sequence shown here is derived from an EMBL/GenBank/DDBJ whole genome shotgun (WGS) entry which is preliminary data.</text>
</comment>
<accession>A0A4Y9XS34</accession>
<organism evidence="1 2">
    <name type="scientific">Dentipellis fragilis</name>
    <dbReference type="NCBI Taxonomy" id="205917"/>
    <lineage>
        <taxon>Eukaryota</taxon>
        <taxon>Fungi</taxon>
        <taxon>Dikarya</taxon>
        <taxon>Basidiomycota</taxon>
        <taxon>Agaricomycotina</taxon>
        <taxon>Agaricomycetes</taxon>
        <taxon>Russulales</taxon>
        <taxon>Hericiaceae</taxon>
        <taxon>Dentipellis</taxon>
    </lineage>
</organism>
<evidence type="ECO:0000313" key="2">
    <source>
        <dbReference type="Proteomes" id="UP000298327"/>
    </source>
</evidence>
<proteinExistence type="predicted"/>
<protein>
    <submittedName>
        <fullName evidence="1">Uncharacterized protein</fullName>
    </submittedName>
</protein>
<name>A0A4Y9XS34_9AGAM</name>